<name>A0A6B8WJL1_9CORY</name>
<evidence type="ECO:0000256" key="1">
    <source>
        <dbReference type="SAM" id="MobiDB-lite"/>
    </source>
</evidence>
<accession>A0A6B8WJL1</accession>
<dbReference type="EMBL" id="CP046455">
    <property type="protein sequence ID" value="QGU06638.1"/>
    <property type="molecule type" value="Genomic_DNA"/>
</dbReference>
<dbReference type="Gene3D" id="1.10.30.50">
    <property type="match status" value="1"/>
</dbReference>
<organism evidence="2 3">
    <name type="scientific">Corynebacterium occultum</name>
    <dbReference type="NCBI Taxonomy" id="2675219"/>
    <lineage>
        <taxon>Bacteria</taxon>
        <taxon>Bacillati</taxon>
        <taxon>Actinomycetota</taxon>
        <taxon>Actinomycetes</taxon>
        <taxon>Mycobacteriales</taxon>
        <taxon>Corynebacteriaceae</taxon>
        <taxon>Corynebacterium</taxon>
    </lineage>
</organism>
<keyword evidence="3" id="KW-1185">Reference proteome</keyword>
<dbReference type="Proteomes" id="UP000424462">
    <property type="component" value="Chromosome"/>
</dbReference>
<protein>
    <recommendedName>
        <fullName evidence="4">HNH nuclease domain-containing protein</fullName>
    </recommendedName>
</protein>
<dbReference type="KEGG" id="cok:COCCU_03420"/>
<evidence type="ECO:0008006" key="4">
    <source>
        <dbReference type="Google" id="ProtNLM"/>
    </source>
</evidence>
<gene>
    <name evidence="2" type="ORF">COCCU_03420</name>
</gene>
<reference evidence="2 3" key="1">
    <citation type="submission" date="2019-11" db="EMBL/GenBank/DDBJ databases">
        <title>Complete genome sequence of Corynebacterium kalinowskii 1959, a novel Corynebacterium species isolated from soil of a small paddock in Vilsendorf, Germany.</title>
        <authorList>
            <person name="Schaffert L."/>
            <person name="Ruwe M."/>
            <person name="Milse J."/>
            <person name="Hanuschka K."/>
            <person name="Ortseifen V."/>
            <person name="Droste J."/>
            <person name="Brandt D."/>
            <person name="Schlueter L."/>
            <person name="Kutter Y."/>
            <person name="Vinke S."/>
            <person name="Viehoefer P."/>
            <person name="Jacob L."/>
            <person name="Luebke N.-C."/>
            <person name="Schulte-Berndt E."/>
            <person name="Hain C."/>
            <person name="Linder M."/>
            <person name="Schmidt P."/>
            <person name="Wollenschlaeger L."/>
            <person name="Luttermann T."/>
            <person name="Thieme E."/>
            <person name="Hassa J."/>
            <person name="Haak M."/>
            <person name="Wittchen M."/>
            <person name="Mentz A."/>
            <person name="Persicke M."/>
            <person name="Busche T."/>
            <person name="Ruckert C."/>
        </authorList>
    </citation>
    <scope>NUCLEOTIDE SEQUENCE [LARGE SCALE GENOMIC DNA]</scope>
    <source>
        <strain evidence="2 3">2039</strain>
    </source>
</reference>
<dbReference type="AlphaFoldDB" id="A0A6B8WJL1"/>
<dbReference type="CDD" id="cd00085">
    <property type="entry name" value="HNHc"/>
    <property type="match status" value="1"/>
</dbReference>
<evidence type="ECO:0000313" key="3">
    <source>
        <dbReference type="Proteomes" id="UP000424462"/>
    </source>
</evidence>
<dbReference type="InterPro" id="IPR003615">
    <property type="entry name" value="HNH_nuc"/>
</dbReference>
<evidence type="ECO:0000313" key="2">
    <source>
        <dbReference type="EMBL" id="QGU06638.1"/>
    </source>
</evidence>
<feature type="compositionally biased region" description="Basic and acidic residues" evidence="1">
    <location>
        <begin position="383"/>
        <end position="403"/>
    </location>
</feature>
<feature type="region of interest" description="Disordered" evidence="1">
    <location>
        <begin position="377"/>
        <end position="403"/>
    </location>
</feature>
<proteinExistence type="predicted"/>
<dbReference type="RefSeq" id="WP_156230226.1">
    <property type="nucleotide sequence ID" value="NZ_CP046455.1"/>
</dbReference>
<sequence length="403" mass="45018">MMAEEAFFTVNDQGSPLARYGREQVQREFLLWDHISPGEGVDADASAAIIASALGISAHRAERLGDVVAFLRRLPRLRALQLELFHLDMYRLEGIWRVLQVAKDELLPEIDGLLVELLTPTRPQQELLGRNAIMNRIKAMLDELDPEISTREKSTRDCPEATTHLRPDGIGELNATYSAEIVSEIDQLIRKKVEETGLNRADALLELIRGVGQVRVVLNVYTAKDVPEAPVYVPGVGWQDATVSAELRERAEQIRDLDGAAQEVGTAYQASPKLRAFLIGRDGYCRFPGCTVPAQRSQVEHCADYAKGGATSAANCAMFCQHHHNMKTDGRFSYELHPETGEALFNFLDGTVISTMPQGPIAPEGARWVQTVGQRREQRRKRAREEATRVIVEERKTEPEPPF</sequence>